<name>A0A4R3M5N7_9HYPH</name>
<dbReference type="AlphaFoldDB" id="A0A4R3M5N7"/>
<gene>
    <name evidence="1" type="ORF">EDC64_10187</name>
</gene>
<accession>A0A4R3M5N7</accession>
<reference evidence="1 2" key="1">
    <citation type="submission" date="2019-03" db="EMBL/GenBank/DDBJ databases">
        <title>Genomic Encyclopedia of Type Strains, Phase IV (KMG-IV): sequencing the most valuable type-strain genomes for metagenomic binning, comparative biology and taxonomic classification.</title>
        <authorList>
            <person name="Goeker M."/>
        </authorList>
    </citation>
    <scope>NUCLEOTIDE SEQUENCE [LARGE SCALE GENOMIC DNA]</scope>
    <source>
        <strain evidence="1 2">DSM 9035</strain>
    </source>
</reference>
<proteinExistence type="predicted"/>
<comment type="caution">
    <text evidence="1">The sequence shown here is derived from an EMBL/GenBank/DDBJ whole genome shotgun (WGS) entry which is preliminary data.</text>
</comment>
<evidence type="ECO:0000313" key="2">
    <source>
        <dbReference type="Proteomes" id="UP000294664"/>
    </source>
</evidence>
<protein>
    <submittedName>
        <fullName evidence="1">Uncharacterized protein</fullName>
    </submittedName>
</protein>
<dbReference type="Proteomes" id="UP000294664">
    <property type="component" value="Unassembled WGS sequence"/>
</dbReference>
<organism evidence="1 2">
    <name type="scientific">Aquabacter spiritensis</name>
    <dbReference type="NCBI Taxonomy" id="933073"/>
    <lineage>
        <taxon>Bacteria</taxon>
        <taxon>Pseudomonadati</taxon>
        <taxon>Pseudomonadota</taxon>
        <taxon>Alphaproteobacteria</taxon>
        <taxon>Hyphomicrobiales</taxon>
        <taxon>Xanthobacteraceae</taxon>
        <taxon>Aquabacter</taxon>
    </lineage>
</organism>
<keyword evidence="2" id="KW-1185">Reference proteome</keyword>
<sequence>MTSVETSGAKKPEVVGFIETLTALIGEDRFTAAGAAMADFAKAHPGLMFFVLEALPAKVSDHLLRKTGAASRFTTYTLRHPTWAMELRRVATAPEDFARQVEAIEAALRGSAVEPAA</sequence>
<dbReference type="RefSeq" id="WP_132028431.1">
    <property type="nucleotide sequence ID" value="NZ_SMAI01000001.1"/>
</dbReference>
<dbReference type="OrthoDB" id="8449497at2"/>
<dbReference type="EMBL" id="SMAI01000001">
    <property type="protein sequence ID" value="TCT07569.1"/>
    <property type="molecule type" value="Genomic_DNA"/>
</dbReference>
<evidence type="ECO:0000313" key="1">
    <source>
        <dbReference type="EMBL" id="TCT07569.1"/>
    </source>
</evidence>